<sequence length="54" mass="5958">MSFSSYFTQKSGGDRIFAVEAPKIKFGRDSLLEIGDDANALGMKRVAVFTDRRG</sequence>
<name>A0A381VJW9_9ZZZZ</name>
<evidence type="ECO:0008006" key="2">
    <source>
        <dbReference type="Google" id="ProtNLM"/>
    </source>
</evidence>
<dbReference type="EMBL" id="UINC01008917">
    <property type="protein sequence ID" value="SVA40078.1"/>
    <property type="molecule type" value="Genomic_DNA"/>
</dbReference>
<protein>
    <recommendedName>
        <fullName evidence="2">Alcohol dehydrogenase iron-type/glycerol dehydrogenase GldA domain-containing protein</fullName>
    </recommendedName>
</protein>
<organism evidence="1">
    <name type="scientific">marine metagenome</name>
    <dbReference type="NCBI Taxonomy" id="408172"/>
    <lineage>
        <taxon>unclassified sequences</taxon>
        <taxon>metagenomes</taxon>
        <taxon>ecological metagenomes</taxon>
    </lineage>
</organism>
<gene>
    <name evidence="1" type="ORF">METZ01_LOCUS92932</name>
</gene>
<evidence type="ECO:0000313" key="1">
    <source>
        <dbReference type="EMBL" id="SVA40078.1"/>
    </source>
</evidence>
<dbReference type="AlphaFoldDB" id="A0A381VJW9"/>
<accession>A0A381VJW9</accession>
<proteinExistence type="predicted"/>
<reference evidence="1" key="1">
    <citation type="submission" date="2018-05" db="EMBL/GenBank/DDBJ databases">
        <authorList>
            <person name="Lanie J.A."/>
            <person name="Ng W.-L."/>
            <person name="Kazmierczak K.M."/>
            <person name="Andrzejewski T.M."/>
            <person name="Davidsen T.M."/>
            <person name="Wayne K.J."/>
            <person name="Tettelin H."/>
            <person name="Glass J.I."/>
            <person name="Rusch D."/>
            <person name="Podicherti R."/>
            <person name="Tsui H.-C.T."/>
            <person name="Winkler M.E."/>
        </authorList>
    </citation>
    <scope>NUCLEOTIDE SEQUENCE</scope>
</reference>